<dbReference type="Proteomes" id="UP000199259">
    <property type="component" value="Unassembled WGS sequence"/>
</dbReference>
<dbReference type="AlphaFoldDB" id="A0A7Z7FEV4"/>
<accession>A0A7Z7FEV4</accession>
<name>A0A7Z7FEV4_9EURY</name>
<proteinExistence type="predicted"/>
<gene>
    <name evidence="2" type="ORF">SAMN04488589_1913</name>
</gene>
<reference evidence="2 3" key="1">
    <citation type="submission" date="2016-10" db="EMBL/GenBank/DDBJ databases">
        <authorList>
            <person name="Varghese N."/>
            <person name="Submissions S."/>
        </authorList>
    </citation>
    <scope>NUCLEOTIDE SEQUENCE [LARGE SCALE GENOMIC DNA]</scope>
    <source>
        <strain evidence="2 3">PL 12/M</strain>
    </source>
</reference>
<feature type="compositionally biased region" description="Basic and acidic residues" evidence="1">
    <location>
        <begin position="246"/>
        <end position="255"/>
    </location>
</feature>
<evidence type="ECO:0000313" key="3">
    <source>
        <dbReference type="Proteomes" id="UP000199259"/>
    </source>
</evidence>
<protein>
    <recommendedName>
        <fullName evidence="4">DUF2117 domain-containing protein</fullName>
    </recommendedName>
</protein>
<dbReference type="InterPro" id="IPR012032">
    <property type="entry name" value="UCP006598"/>
</dbReference>
<dbReference type="EMBL" id="FNCA01000006">
    <property type="protein sequence ID" value="SDG01239.1"/>
    <property type="molecule type" value="Genomic_DNA"/>
</dbReference>
<evidence type="ECO:0008006" key="4">
    <source>
        <dbReference type="Google" id="ProtNLM"/>
    </source>
</evidence>
<feature type="compositionally biased region" description="Polar residues" evidence="1">
    <location>
        <begin position="256"/>
        <end position="267"/>
    </location>
</feature>
<keyword evidence="3" id="KW-1185">Reference proteome</keyword>
<dbReference type="RefSeq" id="WP_091710237.1">
    <property type="nucleotide sequence ID" value="NZ_FNCA01000006.1"/>
</dbReference>
<feature type="region of interest" description="Disordered" evidence="1">
    <location>
        <begin position="239"/>
        <end position="267"/>
    </location>
</feature>
<sequence length="391" mass="43797">MEIGIVVHGPDVVDTGMASKVIDRTKELGNVSVVMAGTIGKTAVLDAHLENIIDISKSFKPSRCIEEYFLTKDLVILLNHGKTTENGLLFANIVVSRIEDRNVKPLVQIERPGLLDGKIIPWNFKSTNEAKKISEMFDLELEDVPELVMPISIEDHGHRIIRNVYGVHVGEKIMINGIIVGFAESEDIRIISENGFIHEITGARIKEHGLEKLHGYNKRIPIDLRACWVKSGPLRNGKFSVRRKERTSETDEKTEPSISDTSNNTNPESEKIKAVIIDHEAERTFELIDDADIAVTIGDDTTDIAADILYRLRIPIIGITDGDIDGFSHMKHIYPGSVVIRLEPGNDDIIGKRIREEIFNGNTVAEFNSINSLVNNIFTLSKELIIFRKDY</sequence>
<comment type="caution">
    <text evidence="2">The sequence shown here is derived from an EMBL/GenBank/DDBJ whole genome shotgun (WGS) entry which is preliminary data.</text>
</comment>
<evidence type="ECO:0000313" key="2">
    <source>
        <dbReference type="EMBL" id="SDG01239.1"/>
    </source>
</evidence>
<evidence type="ECO:0000256" key="1">
    <source>
        <dbReference type="SAM" id="MobiDB-lite"/>
    </source>
</evidence>
<organism evidence="2 3">
    <name type="scientific">Methanolobus vulcani</name>
    <dbReference type="NCBI Taxonomy" id="38026"/>
    <lineage>
        <taxon>Archaea</taxon>
        <taxon>Methanobacteriati</taxon>
        <taxon>Methanobacteriota</taxon>
        <taxon>Stenosarchaea group</taxon>
        <taxon>Methanomicrobia</taxon>
        <taxon>Methanosarcinales</taxon>
        <taxon>Methanosarcinaceae</taxon>
        <taxon>Methanolobus</taxon>
    </lineage>
</organism>
<dbReference type="OrthoDB" id="120859at2157"/>
<dbReference type="Pfam" id="PF09890">
    <property type="entry name" value="DUF2117"/>
    <property type="match status" value="1"/>
</dbReference>
<dbReference type="PIRSF" id="PIRSF006598">
    <property type="entry name" value="UCP006598"/>
    <property type="match status" value="1"/>
</dbReference>